<evidence type="ECO:0000256" key="1">
    <source>
        <dbReference type="ARBA" id="ARBA00004651"/>
    </source>
</evidence>
<sequence>MDYATLIFAAELIGVSVFAITGALAAQGKRMDILGVVVLGIVTALGGGSIRDITLNAYPIGWVINNTYLWTAIISAVVAFIVCRYFLYPRRTMLVLDAAGLSLFAILGAEKAMSLGVGSVIVVMMACITGCAGGMIRDILVRERPLILHKEGELYATCAILGAIFYVVFYDLIEDRLLAISSMLLIFMTRLMAIFGNLCLPEFIVAGHKLESPEEARDR</sequence>
<feature type="transmembrane region" description="Helical" evidence="7">
    <location>
        <begin position="67"/>
        <end position="87"/>
    </location>
</feature>
<feature type="transmembrane region" description="Helical" evidence="7">
    <location>
        <begin position="115"/>
        <end position="133"/>
    </location>
</feature>
<dbReference type="GO" id="GO:0005886">
    <property type="term" value="C:plasma membrane"/>
    <property type="evidence" value="ECO:0007669"/>
    <property type="project" value="UniProtKB-SubCell"/>
</dbReference>
<dbReference type="RefSeq" id="WP_054341256.1">
    <property type="nucleotide sequence ID" value="NZ_FTOE01000004.1"/>
</dbReference>
<evidence type="ECO:0000256" key="3">
    <source>
        <dbReference type="ARBA" id="ARBA00022475"/>
    </source>
</evidence>
<keyword evidence="10" id="KW-1185">Reference proteome</keyword>
<gene>
    <name evidence="9" type="ORF">SAMN05421760_104303</name>
</gene>
<dbReference type="PANTHER" id="PTHR30506">
    <property type="entry name" value="INNER MEMBRANE PROTEIN"/>
    <property type="match status" value="1"/>
</dbReference>
<keyword evidence="5 7" id="KW-1133">Transmembrane helix</keyword>
<evidence type="ECO:0000259" key="8">
    <source>
        <dbReference type="Pfam" id="PF03458"/>
    </source>
</evidence>
<keyword evidence="6 7" id="KW-0472">Membrane</keyword>
<dbReference type="InterPro" id="IPR005115">
    <property type="entry name" value="Gly_transporter"/>
</dbReference>
<dbReference type="PANTHER" id="PTHR30506:SF3">
    <property type="entry name" value="UPF0126 INNER MEMBRANE PROTEIN YADS-RELATED"/>
    <property type="match status" value="1"/>
</dbReference>
<dbReference type="STRING" id="619304.SAMN05421760_104303"/>
<dbReference type="Proteomes" id="UP000185999">
    <property type="component" value="Unassembled WGS sequence"/>
</dbReference>
<evidence type="ECO:0000256" key="4">
    <source>
        <dbReference type="ARBA" id="ARBA00022692"/>
    </source>
</evidence>
<dbReference type="AlphaFoldDB" id="A0A1N7LSW4"/>
<feature type="domain" description="Glycine transporter" evidence="8">
    <location>
        <begin position="95"/>
        <end position="170"/>
    </location>
</feature>
<keyword evidence="4 7" id="KW-0812">Transmembrane</keyword>
<feature type="transmembrane region" description="Helical" evidence="7">
    <location>
        <begin position="179"/>
        <end position="200"/>
    </location>
</feature>
<comment type="subcellular location">
    <subcellularLocation>
        <location evidence="1">Cell membrane</location>
        <topology evidence="1">Multi-pass membrane protein</topology>
    </subcellularLocation>
</comment>
<feature type="transmembrane region" description="Helical" evidence="7">
    <location>
        <begin position="6"/>
        <end position="26"/>
    </location>
</feature>
<evidence type="ECO:0000256" key="2">
    <source>
        <dbReference type="ARBA" id="ARBA00008193"/>
    </source>
</evidence>
<feature type="transmembrane region" description="Helical" evidence="7">
    <location>
        <begin position="33"/>
        <end position="55"/>
    </location>
</feature>
<dbReference type="EMBL" id="FTOE01000004">
    <property type="protein sequence ID" value="SIS76930.1"/>
    <property type="molecule type" value="Genomic_DNA"/>
</dbReference>
<organism evidence="9 10">
    <name type="scientific">Neptunomonas antarctica</name>
    <dbReference type="NCBI Taxonomy" id="619304"/>
    <lineage>
        <taxon>Bacteria</taxon>
        <taxon>Pseudomonadati</taxon>
        <taxon>Pseudomonadota</taxon>
        <taxon>Gammaproteobacteria</taxon>
        <taxon>Oceanospirillales</taxon>
        <taxon>Oceanospirillaceae</taxon>
        <taxon>Neptunomonas</taxon>
    </lineage>
</organism>
<proteinExistence type="inferred from homology"/>
<comment type="similarity">
    <text evidence="2">Belongs to the UPF0126 family.</text>
</comment>
<feature type="transmembrane region" description="Helical" evidence="7">
    <location>
        <begin position="94"/>
        <end position="109"/>
    </location>
</feature>
<keyword evidence="3" id="KW-1003">Cell membrane</keyword>
<evidence type="ECO:0000256" key="6">
    <source>
        <dbReference type="ARBA" id="ARBA00023136"/>
    </source>
</evidence>
<evidence type="ECO:0000313" key="9">
    <source>
        <dbReference type="EMBL" id="SIS76930.1"/>
    </source>
</evidence>
<feature type="transmembrane region" description="Helical" evidence="7">
    <location>
        <begin position="154"/>
        <end position="173"/>
    </location>
</feature>
<dbReference type="OrthoDB" id="9791874at2"/>
<feature type="domain" description="Glycine transporter" evidence="8">
    <location>
        <begin position="10"/>
        <end position="82"/>
    </location>
</feature>
<evidence type="ECO:0000256" key="5">
    <source>
        <dbReference type="ARBA" id="ARBA00022989"/>
    </source>
</evidence>
<dbReference type="Pfam" id="PF03458">
    <property type="entry name" value="Gly_transporter"/>
    <property type="match status" value="2"/>
</dbReference>
<evidence type="ECO:0000256" key="7">
    <source>
        <dbReference type="SAM" id="Phobius"/>
    </source>
</evidence>
<name>A0A1N7LSW4_9GAMM</name>
<evidence type="ECO:0000313" key="10">
    <source>
        <dbReference type="Proteomes" id="UP000185999"/>
    </source>
</evidence>
<reference evidence="10" key="1">
    <citation type="submission" date="2017-01" db="EMBL/GenBank/DDBJ databases">
        <authorList>
            <person name="Varghese N."/>
            <person name="Submissions S."/>
        </authorList>
    </citation>
    <scope>NUCLEOTIDE SEQUENCE [LARGE SCALE GENOMIC DNA]</scope>
    <source>
        <strain evidence="10">DSM 22306</strain>
    </source>
</reference>
<accession>A0A1N7LSW4</accession>
<protein>
    <submittedName>
        <fullName evidence="9">Uncharacterized membrane protein YeiH</fullName>
    </submittedName>
</protein>